<reference evidence="4" key="1">
    <citation type="journal article" date="2023" name="Commun. Biol.">
        <title>Genome analysis of Parmales, the sister group of diatoms, reveals the evolutionary specialization of diatoms from phago-mixotrophs to photoautotrophs.</title>
        <authorList>
            <person name="Ban H."/>
            <person name="Sato S."/>
            <person name="Yoshikawa S."/>
            <person name="Yamada K."/>
            <person name="Nakamura Y."/>
            <person name="Ichinomiya M."/>
            <person name="Sato N."/>
            <person name="Blanc-Mathieu R."/>
            <person name="Endo H."/>
            <person name="Kuwata A."/>
            <person name="Ogata H."/>
        </authorList>
    </citation>
    <scope>NUCLEOTIDE SEQUENCE [LARGE SCALE GENOMIC DNA]</scope>
    <source>
        <strain evidence="4">NIES 3699</strain>
    </source>
</reference>
<dbReference type="AlphaFoldDB" id="A0A9W7BMC0"/>
<feature type="domain" description="Amine oxidase" evidence="2">
    <location>
        <begin position="41"/>
        <end position="551"/>
    </location>
</feature>
<proteinExistence type="predicted"/>
<gene>
    <name evidence="3" type="ORF">TrVE_jg7766</name>
</gene>
<dbReference type="GO" id="GO:0016491">
    <property type="term" value="F:oxidoreductase activity"/>
    <property type="evidence" value="ECO:0007669"/>
    <property type="project" value="InterPro"/>
</dbReference>
<keyword evidence="4" id="KW-1185">Reference proteome</keyword>
<dbReference type="InterPro" id="IPR002937">
    <property type="entry name" value="Amino_oxidase"/>
</dbReference>
<dbReference type="PANTHER" id="PTHR46313:SF3">
    <property type="entry name" value="PROLYCOPENE ISOMERASE, CHLOROPLASTIC"/>
    <property type="match status" value="1"/>
</dbReference>
<protein>
    <recommendedName>
        <fullName evidence="2">Amine oxidase domain-containing protein</fullName>
    </recommendedName>
</protein>
<dbReference type="Proteomes" id="UP001165160">
    <property type="component" value="Unassembled WGS sequence"/>
</dbReference>
<dbReference type="Gene3D" id="3.50.50.60">
    <property type="entry name" value="FAD/NAD(P)-binding domain"/>
    <property type="match status" value="2"/>
</dbReference>
<dbReference type="PANTHER" id="PTHR46313">
    <property type="match status" value="1"/>
</dbReference>
<evidence type="ECO:0000256" key="1">
    <source>
        <dbReference type="SAM" id="SignalP"/>
    </source>
</evidence>
<dbReference type="InterPro" id="IPR045892">
    <property type="entry name" value="CrtISO-like"/>
</dbReference>
<dbReference type="GO" id="GO:0016116">
    <property type="term" value="P:carotenoid metabolic process"/>
    <property type="evidence" value="ECO:0007669"/>
    <property type="project" value="InterPro"/>
</dbReference>
<dbReference type="EMBL" id="BRXX01000134">
    <property type="protein sequence ID" value="GMH93006.1"/>
    <property type="molecule type" value="Genomic_DNA"/>
</dbReference>
<accession>A0A9W7BMC0</accession>
<name>A0A9W7BMC0_9STRA</name>
<sequence>MATIPTFLRRKGQLVLAFLVLSIITQAKSLSPDVIIVGGGLSGLTCGSLLSQTPRSVLLLESHDTVGGCAHTWTRKTKRGTFHFESGPSLYSGLSTETSYNPLKNVFDIIGESPDIIKYDRWGTVFPNGVRLAAPIGPKGFDDVLMAEFGTPEGRRQWDLIMERMKEVGEASQALTSMSLREDIGVLRTAFARYPGGMFKTLKYAKELNSPFSDIVEELNITDPFVLNWLDMLCFLLQGLPSAGTMNAVIGYMLQDWYRDGVVLDFPKGGSGGIVDALARGIEKGNGQILVNKHVEKLIVKDNRAVGVRLKNGEEIFAKQAVVCNLTPFAIRNLLPDDGSASDEAKNYVAELCNTNKEAGGVENLKSFIHLHAAIDAEGLPEEASADFPAQWAVIRDWDLPEGVEAERNIVLCTMTSLIDDTLAPKGTHVLHAYVPATEPYEDWKGLDRTGDEYKKKKADAADFLWKSIEEYVPNARERAIDGTVQIGTPLTHERFLRRAEGAYGPRAIAGDGGLPGHKAKGIDNLWFCGDYFFPGIGVPACASGGAIVANSLVTVKEHNGFLDKIKLPV</sequence>
<keyword evidence="1" id="KW-0732">Signal</keyword>
<evidence type="ECO:0000313" key="4">
    <source>
        <dbReference type="Proteomes" id="UP001165160"/>
    </source>
</evidence>
<dbReference type="SUPFAM" id="SSF51905">
    <property type="entry name" value="FAD/NAD(P)-binding domain"/>
    <property type="match status" value="1"/>
</dbReference>
<dbReference type="InterPro" id="IPR036188">
    <property type="entry name" value="FAD/NAD-bd_sf"/>
</dbReference>
<evidence type="ECO:0000313" key="3">
    <source>
        <dbReference type="EMBL" id="GMH93006.1"/>
    </source>
</evidence>
<feature type="chain" id="PRO_5040804911" description="Amine oxidase domain-containing protein" evidence="1">
    <location>
        <begin position="30"/>
        <end position="570"/>
    </location>
</feature>
<evidence type="ECO:0000259" key="2">
    <source>
        <dbReference type="Pfam" id="PF01593"/>
    </source>
</evidence>
<feature type="signal peptide" evidence="1">
    <location>
        <begin position="1"/>
        <end position="29"/>
    </location>
</feature>
<organism evidence="3 4">
    <name type="scientific">Triparma verrucosa</name>
    <dbReference type="NCBI Taxonomy" id="1606542"/>
    <lineage>
        <taxon>Eukaryota</taxon>
        <taxon>Sar</taxon>
        <taxon>Stramenopiles</taxon>
        <taxon>Ochrophyta</taxon>
        <taxon>Bolidophyceae</taxon>
        <taxon>Parmales</taxon>
        <taxon>Triparmaceae</taxon>
        <taxon>Triparma</taxon>
    </lineage>
</organism>
<dbReference type="Pfam" id="PF01593">
    <property type="entry name" value="Amino_oxidase"/>
    <property type="match status" value="1"/>
</dbReference>
<comment type="caution">
    <text evidence="3">The sequence shown here is derived from an EMBL/GenBank/DDBJ whole genome shotgun (WGS) entry which is preliminary data.</text>
</comment>